<name>A0A6G0SZZ5_APHGL</name>
<dbReference type="OrthoDB" id="67499at2759"/>
<evidence type="ECO:0000313" key="2">
    <source>
        <dbReference type="Proteomes" id="UP000475862"/>
    </source>
</evidence>
<organism evidence="1 2">
    <name type="scientific">Aphis glycines</name>
    <name type="common">Soybean aphid</name>
    <dbReference type="NCBI Taxonomy" id="307491"/>
    <lineage>
        <taxon>Eukaryota</taxon>
        <taxon>Metazoa</taxon>
        <taxon>Ecdysozoa</taxon>
        <taxon>Arthropoda</taxon>
        <taxon>Hexapoda</taxon>
        <taxon>Insecta</taxon>
        <taxon>Pterygota</taxon>
        <taxon>Neoptera</taxon>
        <taxon>Paraneoptera</taxon>
        <taxon>Hemiptera</taxon>
        <taxon>Sternorrhyncha</taxon>
        <taxon>Aphidomorpha</taxon>
        <taxon>Aphidoidea</taxon>
        <taxon>Aphididae</taxon>
        <taxon>Aphidini</taxon>
        <taxon>Aphis</taxon>
        <taxon>Aphis</taxon>
    </lineage>
</organism>
<dbReference type="InterPro" id="IPR036770">
    <property type="entry name" value="Ankyrin_rpt-contain_sf"/>
</dbReference>
<dbReference type="AlphaFoldDB" id="A0A6G0SZZ5"/>
<dbReference type="EMBL" id="VYZN01000075">
    <property type="protein sequence ID" value="KAE9523899.1"/>
    <property type="molecule type" value="Genomic_DNA"/>
</dbReference>
<dbReference type="SUPFAM" id="SSF140860">
    <property type="entry name" value="Pseudo ankyrin repeat-like"/>
    <property type="match status" value="1"/>
</dbReference>
<dbReference type="Gene3D" id="1.25.40.20">
    <property type="entry name" value="Ankyrin repeat-containing domain"/>
    <property type="match status" value="1"/>
</dbReference>
<sequence length="252" mass="28518">MFTLYELSMSSMRHPDNLYISNVYDLPEIKLRKCCMTTARYIVCDNENVTIRNVMDIFLKYGCHKCMKIVLTPARASWPNVCEALAGNGRLDPLRYAIELGYSHNINVLCRAASAGGHVDVLVYLREYADARFTSITSLIAARRGHTPALDYILGVRETVTKRHVDSLYVAATTNGHLGVVKYLHEHGYACKYNLCNVAAATNNVDVLKYANTKMKMPCTSRTAAIAMQCKFFRCIIYTNRIIIKRRLARLC</sequence>
<evidence type="ECO:0008006" key="3">
    <source>
        <dbReference type="Google" id="ProtNLM"/>
    </source>
</evidence>
<dbReference type="PANTHER" id="PTHR46586:SF3">
    <property type="entry name" value="ANKYRIN REPEAT-CONTAINING PROTEIN"/>
    <property type="match status" value="1"/>
</dbReference>
<keyword evidence="2" id="KW-1185">Reference proteome</keyword>
<evidence type="ECO:0000313" key="1">
    <source>
        <dbReference type="EMBL" id="KAE9523899.1"/>
    </source>
</evidence>
<gene>
    <name evidence="1" type="ORF">AGLY_015787</name>
</gene>
<accession>A0A6G0SZZ5</accession>
<comment type="caution">
    <text evidence="1">The sequence shown here is derived from an EMBL/GenBank/DDBJ whole genome shotgun (WGS) entry which is preliminary data.</text>
</comment>
<proteinExistence type="predicted"/>
<dbReference type="PANTHER" id="PTHR46586">
    <property type="entry name" value="ANKYRIN REPEAT-CONTAINING PROTEIN"/>
    <property type="match status" value="1"/>
</dbReference>
<protein>
    <recommendedName>
        <fullName evidence="3">Ankyrin repeat protein</fullName>
    </recommendedName>
</protein>
<dbReference type="Proteomes" id="UP000475862">
    <property type="component" value="Unassembled WGS sequence"/>
</dbReference>
<reference evidence="1 2" key="1">
    <citation type="submission" date="2019-08" db="EMBL/GenBank/DDBJ databases">
        <title>The genome of the soybean aphid Biotype 1, its phylome, world population structure and adaptation to the North American continent.</title>
        <authorList>
            <person name="Giordano R."/>
            <person name="Donthu R.K."/>
            <person name="Hernandez A.G."/>
            <person name="Wright C.L."/>
            <person name="Zimin A.V."/>
        </authorList>
    </citation>
    <scope>NUCLEOTIDE SEQUENCE [LARGE SCALE GENOMIC DNA]</scope>
    <source>
        <tissue evidence="1">Whole aphids</tissue>
    </source>
</reference>
<dbReference type="InterPro" id="IPR052050">
    <property type="entry name" value="SecEffector_AnkRepeat"/>
</dbReference>